<reference evidence="1 2" key="1">
    <citation type="submission" date="2020-09" db="EMBL/GenBank/DDBJ databases">
        <title>Pseudoxanthomonas sp. CAU 1598 isolated from sand of Yaerae Beach.</title>
        <authorList>
            <person name="Kim W."/>
        </authorList>
    </citation>
    <scope>NUCLEOTIDE SEQUENCE [LARGE SCALE GENOMIC DNA]</scope>
    <source>
        <strain evidence="1 2">CAU 1598</strain>
    </source>
</reference>
<keyword evidence="2" id="KW-1185">Reference proteome</keyword>
<dbReference type="Proteomes" id="UP000613768">
    <property type="component" value="Unassembled WGS sequence"/>
</dbReference>
<protein>
    <recommendedName>
        <fullName evidence="3">Apea-like HEPN domain-containing protein</fullName>
    </recommendedName>
</protein>
<name>A0AAW3ZGR8_9GAMM</name>
<sequence>MKLRSVDRFRARTFGIEAALIGAKSTFAYEGRQVSVALPQLDQVGDRHDENAAAVCSARRGNSPLYYSIRFIEISIELNESLELPESIVEPAADPYSLLSIDQRKLLDEVGGKYAQLALGAFAHWIAVLRWVTGYHWICRDERIDTSTGWPTRLVDMQSGRDAWTFRQVINIRGYPPIRMSHWEKLAEVLKRGAVPPIYAVLYGDAMDHIANNEHRIAFVDLAVACEVFLRMSVLSSLPVSLSGAALAVIDNANINQYVTHLYPELLSASVRDMYKKDLKPELSSLFDKRNKVLHSAHFEVATPENCRRFAKLCGQLFQLDPDSGFNPRDETRQARPHELVFM</sequence>
<evidence type="ECO:0000313" key="1">
    <source>
        <dbReference type="EMBL" id="MBD8525315.1"/>
    </source>
</evidence>
<dbReference type="AlphaFoldDB" id="A0AAW3ZGR8"/>
<evidence type="ECO:0000313" key="2">
    <source>
        <dbReference type="Proteomes" id="UP000613768"/>
    </source>
</evidence>
<accession>A0AAW3ZGR8</accession>
<comment type="caution">
    <text evidence="1">The sequence shown here is derived from an EMBL/GenBank/DDBJ whole genome shotgun (WGS) entry which is preliminary data.</text>
</comment>
<dbReference type="EMBL" id="JACYTR010000008">
    <property type="protein sequence ID" value="MBD8525315.1"/>
    <property type="molecule type" value="Genomic_DNA"/>
</dbReference>
<gene>
    <name evidence="1" type="ORF">IFO71_06120</name>
</gene>
<proteinExistence type="predicted"/>
<evidence type="ECO:0008006" key="3">
    <source>
        <dbReference type="Google" id="ProtNLM"/>
    </source>
</evidence>
<organism evidence="1 2">
    <name type="scientific">Pseudomarimonas arenosa</name>
    <dbReference type="NCBI Taxonomy" id="2774145"/>
    <lineage>
        <taxon>Bacteria</taxon>
        <taxon>Pseudomonadati</taxon>
        <taxon>Pseudomonadota</taxon>
        <taxon>Gammaproteobacteria</taxon>
        <taxon>Lysobacterales</taxon>
        <taxon>Lysobacteraceae</taxon>
        <taxon>Pseudomarimonas</taxon>
    </lineage>
</organism>
<dbReference type="RefSeq" id="WP_192028658.1">
    <property type="nucleotide sequence ID" value="NZ_JACYTR010000008.1"/>
</dbReference>